<dbReference type="AlphaFoldDB" id="A0A291LXS3"/>
<gene>
    <name evidence="2" type="ORF">CBW24_05405</name>
</gene>
<feature type="transmembrane region" description="Helical" evidence="1">
    <location>
        <begin position="21"/>
        <end position="40"/>
    </location>
</feature>
<reference evidence="2 3" key="1">
    <citation type="submission" date="2017-05" db="EMBL/GenBank/DDBJ databases">
        <title>Comparative genomic and metabolic analysis of manganese-oxidizing mechanisms in Celeribater manganoxidans DY25T: its adaption to the environment of polymetallic nodule.</title>
        <authorList>
            <person name="Wang X."/>
        </authorList>
    </citation>
    <scope>NUCLEOTIDE SEQUENCE [LARGE SCALE GENOMIC DNA]</scope>
    <source>
        <strain evidence="2 3">DY25</strain>
    </source>
</reference>
<keyword evidence="1" id="KW-0812">Transmembrane</keyword>
<evidence type="ECO:0008006" key="4">
    <source>
        <dbReference type="Google" id="ProtNLM"/>
    </source>
</evidence>
<dbReference type="Proteomes" id="UP000219050">
    <property type="component" value="Chromosome"/>
</dbReference>
<keyword evidence="1" id="KW-1133">Transmembrane helix</keyword>
<name>A0A291LXS3_9RHOB</name>
<dbReference type="OrthoDB" id="5525128at2"/>
<keyword evidence="1" id="KW-0472">Membrane</keyword>
<accession>A0A291LXS3</accession>
<organism evidence="2 3">
    <name type="scientific">Pacificitalea manganoxidans</name>
    <dbReference type="NCBI Taxonomy" id="1411902"/>
    <lineage>
        <taxon>Bacteria</taxon>
        <taxon>Pseudomonadati</taxon>
        <taxon>Pseudomonadota</taxon>
        <taxon>Alphaproteobacteria</taxon>
        <taxon>Rhodobacterales</taxon>
        <taxon>Paracoccaceae</taxon>
        <taxon>Pacificitalea</taxon>
    </lineage>
</organism>
<dbReference type="EMBL" id="CP021404">
    <property type="protein sequence ID" value="ATI41491.1"/>
    <property type="molecule type" value="Genomic_DNA"/>
</dbReference>
<proteinExistence type="predicted"/>
<evidence type="ECO:0000313" key="2">
    <source>
        <dbReference type="EMBL" id="ATI41491.1"/>
    </source>
</evidence>
<protein>
    <recommendedName>
        <fullName evidence="4">Pilus assembly protein</fullName>
    </recommendedName>
</protein>
<keyword evidence="3" id="KW-1185">Reference proteome</keyword>
<evidence type="ECO:0000256" key="1">
    <source>
        <dbReference type="SAM" id="Phobius"/>
    </source>
</evidence>
<evidence type="ECO:0000313" key="3">
    <source>
        <dbReference type="Proteomes" id="UP000219050"/>
    </source>
</evidence>
<dbReference type="KEGG" id="cmag:CBW24_05405"/>
<sequence length="67" mass="7143">MIHSLIALFRKNEDGAVTVDWVVLTSGIILIVLAALVPFANGIYSVSELVGDEVSSSSVEKIHATMD</sequence>
<dbReference type="RefSeq" id="WP_097372914.1">
    <property type="nucleotide sequence ID" value="NZ_CP021404.1"/>
</dbReference>